<proteinExistence type="predicted"/>
<name>A0A4S3J3I1_9EURO</name>
<gene>
    <name evidence="1" type="ORF">EYZ11_011154</name>
</gene>
<accession>A0A4S3J3I1</accession>
<dbReference type="AlphaFoldDB" id="A0A4S3J3I1"/>
<dbReference type="EMBL" id="SOSA01000660">
    <property type="protein sequence ID" value="THC89396.1"/>
    <property type="molecule type" value="Genomic_DNA"/>
</dbReference>
<comment type="caution">
    <text evidence="1">The sequence shown here is derived from an EMBL/GenBank/DDBJ whole genome shotgun (WGS) entry which is preliminary data.</text>
</comment>
<dbReference type="Proteomes" id="UP000308092">
    <property type="component" value="Unassembled WGS sequence"/>
</dbReference>
<keyword evidence="2" id="KW-1185">Reference proteome</keyword>
<organism evidence="1 2">
    <name type="scientific">Aspergillus tanneri</name>
    <dbReference type="NCBI Taxonomy" id="1220188"/>
    <lineage>
        <taxon>Eukaryota</taxon>
        <taxon>Fungi</taxon>
        <taxon>Dikarya</taxon>
        <taxon>Ascomycota</taxon>
        <taxon>Pezizomycotina</taxon>
        <taxon>Eurotiomycetes</taxon>
        <taxon>Eurotiomycetidae</taxon>
        <taxon>Eurotiales</taxon>
        <taxon>Aspergillaceae</taxon>
        <taxon>Aspergillus</taxon>
        <taxon>Aspergillus subgen. Circumdati</taxon>
    </lineage>
</organism>
<evidence type="ECO:0000313" key="1">
    <source>
        <dbReference type="EMBL" id="THC89396.1"/>
    </source>
</evidence>
<protein>
    <submittedName>
        <fullName evidence="1">Uncharacterized protein</fullName>
    </submittedName>
</protein>
<dbReference type="VEuPathDB" id="FungiDB:EYZ11_011154"/>
<evidence type="ECO:0000313" key="2">
    <source>
        <dbReference type="Proteomes" id="UP000308092"/>
    </source>
</evidence>
<sequence>MLAWTNGPKIEMRSTRQFKVYRLSFSYTFDRGGGL</sequence>
<reference evidence="1 2" key="1">
    <citation type="submission" date="2019-03" db="EMBL/GenBank/DDBJ databases">
        <title>The genome sequence of a newly discovered highly antifungal drug resistant Aspergillus species, Aspergillus tanneri NIH 1004.</title>
        <authorList>
            <person name="Mounaud S."/>
            <person name="Singh I."/>
            <person name="Joardar V."/>
            <person name="Pakala S."/>
            <person name="Pakala S."/>
            <person name="Venepally P."/>
            <person name="Hoover J."/>
            <person name="Nierman W."/>
            <person name="Chung J."/>
            <person name="Losada L."/>
        </authorList>
    </citation>
    <scope>NUCLEOTIDE SEQUENCE [LARGE SCALE GENOMIC DNA]</scope>
    <source>
        <strain evidence="1 2">NIH1004</strain>
    </source>
</reference>